<dbReference type="AlphaFoldDB" id="A0A345SUI6"/>
<sequence length="355" mass="37304">MTHAVPSRRLTRRTLLVAGGAVGLGALAAACGSSGDAASGATGTGSRTGAGSGSATPAAGPWSFTDDRKKTASLKSAPTRVVAYTGTAAALYDFGAGDRITGVFGPTRLKDGKPDVQAGDLDIDRVTVLGNAWGEFNLEKYAALRPELLVTDMWEPDSLWYVPDGSKDKILALAPSVALDVAKISLPEVIGRHAELAEALGADLKAERVTAAKARFEAAAESLRKAAKQRGGVKVMAASASPELLYLSDPRVYPDLSYFRSLGVEFVVPQKVTGSFFENLSWEKADSYPADLILLDNRTGTLQPKDLASKPAWSQLPAVKAGQVTPWLSEPRFSYAGCAPLVETLAKALGEARKV</sequence>
<dbReference type="InterPro" id="IPR006311">
    <property type="entry name" value="TAT_signal"/>
</dbReference>
<accession>A0A345SUI6</accession>
<dbReference type="PANTHER" id="PTHR30532">
    <property type="entry name" value="IRON III DICITRATE-BINDING PERIPLASMIC PROTEIN"/>
    <property type="match status" value="1"/>
</dbReference>
<dbReference type="Proteomes" id="UP000249340">
    <property type="component" value="Chromosome"/>
</dbReference>
<feature type="signal peptide" evidence="6">
    <location>
        <begin position="1"/>
        <end position="28"/>
    </location>
</feature>
<feature type="domain" description="Fe/B12 periplasmic-binding" evidence="7">
    <location>
        <begin position="79"/>
        <end position="355"/>
    </location>
</feature>
<dbReference type="PROSITE" id="PS50983">
    <property type="entry name" value="FE_B12_PBP"/>
    <property type="match status" value="1"/>
</dbReference>
<reference evidence="9" key="1">
    <citation type="submission" date="2018-07" db="EMBL/GenBank/DDBJ databases">
        <title>Streptacidiphilus bronchialis DSM 106435 chromosome.</title>
        <authorList>
            <person name="Batra D."/>
            <person name="Gulvik C.A."/>
        </authorList>
    </citation>
    <scope>NUCLEOTIDE SEQUENCE [LARGE SCALE GENOMIC DNA]</scope>
    <source>
        <strain evidence="9">DSM 106435</strain>
    </source>
</reference>
<dbReference type="InterPro" id="IPR002491">
    <property type="entry name" value="ABC_transptr_periplasmic_BD"/>
</dbReference>
<dbReference type="GO" id="GO:1901678">
    <property type="term" value="P:iron coordination entity transport"/>
    <property type="evidence" value="ECO:0007669"/>
    <property type="project" value="UniProtKB-ARBA"/>
</dbReference>
<feature type="region of interest" description="Disordered" evidence="5">
    <location>
        <begin position="38"/>
        <end position="67"/>
    </location>
</feature>
<dbReference type="Pfam" id="PF01497">
    <property type="entry name" value="Peripla_BP_2"/>
    <property type="match status" value="1"/>
</dbReference>
<feature type="chain" id="PRO_5039098346" evidence="6">
    <location>
        <begin position="29"/>
        <end position="355"/>
    </location>
</feature>
<protein>
    <submittedName>
        <fullName evidence="8">ABC transporter substrate-binding protein</fullName>
    </submittedName>
</protein>
<comment type="similarity">
    <text evidence="2">Belongs to the bacterial solute-binding protein 8 family.</text>
</comment>
<evidence type="ECO:0000256" key="6">
    <source>
        <dbReference type="SAM" id="SignalP"/>
    </source>
</evidence>
<proteinExistence type="inferred from homology"/>
<keyword evidence="4 6" id="KW-0732">Signal</keyword>
<evidence type="ECO:0000256" key="2">
    <source>
        <dbReference type="ARBA" id="ARBA00008814"/>
    </source>
</evidence>
<dbReference type="EMBL" id="CP031264">
    <property type="protein sequence ID" value="AXI77391.1"/>
    <property type="molecule type" value="Genomic_DNA"/>
</dbReference>
<evidence type="ECO:0000256" key="1">
    <source>
        <dbReference type="ARBA" id="ARBA00004196"/>
    </source>
</evidence>
<dbReference type="GO" id="GO:0030288">
    <property type="term" value="C:outer membrane-bounded periplasmic space"/>
    <property type="evidence" value="ECO:0007669"/>
    <property type="project" value="TreeGrafter"/>
</dbReference>
<dbReference type="OrthoDB" id="7941913at2"/>
<evidence type="ECO:0000313" key="9">
    <source>
        <dbReference type="Proteomes" id="UP000249340"/>
    </source>
</evidence>
<comment type="subcellular location">
    <subcellularLocation>
        <location evidence="1">Cell envelope</location>
    </subcellularLocation>
</comment>
<organism evidence="8 9">
    <name type="scientific">Peterkaempfera bronchialis</name>
    <dbReference type="NCBI Taxonomy" id="2126346"/>
    <lineage>
        <taxon>Bacteria</taxon>
        <taxon>Bacillati</taxon>
        <taxon>Actinomycetota</taxon>
        <taxon>Actinomycetes</taxon>
        <taxon>Kitasatosporales</taxon>
        <taxon>Streptomycetaceae</taxon>
        <taxon>Peterkaempfera</taxon>
    </lineage>
</organism>
<evidence type="ECO:0000256" key="5">
    <source>
        <dbReference type="SAM" id="MobiDB-lite"/>
    </source>
</evidence>
<dbReference type="InterPro" id="IPR051313">
    <property type="entry name" value="Bact_iron-sidero_bind"/>
</dbReference>
<name>A0A345SUI6_9ACTN</name>
<keyword evidence="9" id="KW-1185">Reference proteome</keyword>
<dbReference type="PROSITE" id="PS51318">
    <property type="entry name" value="TAT"/>
    <property type="match status" value="1"/>
</dbReference>
<keyword evidence="3" id="KW-0813">Transport</keyword>
<evidence type="ECO:0000256" key="3">
    <source>
        <dbReference type="ARBA" id="ARBA00022448"/>
    </source>
</evidence>
<evidence type="ECO:0000313" key="8">
    <source>
        <dbReference type="EMBL" id="AXI77391.1"/>
    </source>
</evidence>
<evidence type="ECO:0000256" key="4">
    <source>
        <dbReference type="ARBA" id="ARBA00022729"/>
    </source>
</evidence>
<dbReference type="Gene3D" id="3.40.50.1980">
    <property type="entry name" value="Nitrogenase molybdenum iron protein domain"/>
    <property type="match status" value="2"/>
</dbReference>
<dbReference type="PANTHER" id="PTHR30532:SF24">
    <property type="entry name" value="FERRIC ENTEROBACTIN-BINDING PERIPLASMIC PROTEIN FEPB"/>
    <property type="match status" value="1"/>
</dbReference>
<dbReference type="KEGG" id="stri:C7M71_008000"/>
<gene>
    <name evidence="8" type="ORF">C7M71_008000</name>
</gene>
<dbReference type="RefSeq" id="WP_111492455.1">
    <property type="nucleotide sequence ID" value="NZ_CP031264.1"/>
</dbReference>
<feature type="compositionally biased region" description="Gly residues" evidence="5">
    <location>
        <begin position="42"/>
        <end position="52"/>
    </location>
</feature>
<dbReference type="SUPFAM" id="SSF53807">
    <property type="entry name" value="Helical backbone' metal receptor"/>
    <property type="match status" value="1"/>
</dbReference>
<evidence type="ECO:0000259" key="7">
    <source>
        <dbReference type="PROSITE" id="PS50983"/>
    </source>
</evidence>